<dbReference type="Proteomes" id="UP001649230">
    <property type="component" value="Chromosome"/>
</dbReference>
<comment type="pathway">
    <text evidence="2">Cofactor biosynthesis; tetrahydrofolate biosynthesis; 2-amino-4-hydroxy-6-hydroxymethyl-7,8-dihydropteridine diphosphate from 7,8-dihydroneopterin triphosphate: step 4/4.</text>
</comment>
<dbReference type="GO" id="GO:0003848">
    <property type="term" value="F:2-amino-4-hydroxy-6-hydroxymethyldihydropteridine diphosphokinase activity"/>
    <property type="evidence" value="ECO:0007669"/>
    <property type="project" value="UniProtKB-EC"/>
</dbReference>
<keyword evidence="8" id="KW-0289">Folate biosynthesis</keyword>
<evidence type="ECO:0000256" key="6">
    <source>
        <dbReference type="ARBA" id="ARBA00022777"/>
    </source>
</evidence>
<dbReference type="Pfam" id="PF01288">
    <property type="entry name" value="HPPK"/>
    <property type="match status" value="1"/>
</dbReference>
<dbReference type="SUPFAM" id="SSF55083">
    <property type="entry name" value="6-hydroxymethyl-7,8-dihydropterin pyrophosphokinase, HPPK"/>
    <property type="match status" value="1"/>
</dbReference>
<evidence type="ECO:0000313" key="10">
    <source>
        <dbReference type="EMBL" id="UJF33092.1"/>
    </source>
</evidence>
<evidence type="ECO:0000313" key="11">
    <source>
        <dbReference type="Proteomes" id="UP001649230"/>
    </source>
</evidence>
<dbReference type="InterPro" id="IPR035907">
    <property type="entry name" value="Hppk_sf"/>
</dbReference>
<feature type="domain" description="7,8-dihydro-6-hydroxymethylpterin-pyrophosphokinase" evidence="9">
    <location>
        <begin position="96"/>
        <end position="107"/>
    </location>
</feature>
<proteinExistence type="predicted"/>
<evidence type="ECO:0000256" key="2">
    <source>
        <dbReference type="ARBA" id="ARBA00005051"/>
    </source>
</evidence>
<dbReference type="Gene3D" id="3.30.70.560">
    <property type="entry name" value="7,8-Dihydro-6-hydroxymethylpterin-pyrophosphokinase HPPK"/>
    <property type="match status" value="1"/>
</dbReference>
<gene>
    <name evidence="10" type="primary">folK</name>
    <name evidence="10" type="ORF">L0M14_26650</name>
</gene>
<reference evidence="10 11" key="1">
    <citation type="journal article" date="2024" name="Int. J. Syst. Evol. Microbiol.">
        <title>Paenibacillus hexagrammi sp. nov., a novel bacterium isolated from the gut content of Hexagrammos agrammus.</title>
        <authorList>
            <person name="Jung H.K."/>
            <person name="Kim D.G."/>
            <person name="Zin H."/>
            <person name="Park J."/>
            <person name="Jung H."/>
            <person name="Kim Y.O."/>
            <person name="Kong H.J."/>
            <person name="Kim J.W."/>
            <person name="Kim Y.S."/>
        </authorList>
    </citation>
    <scope>NUCLEOTIDE SEQUENCE [LARGE SCALE GENOMIC DNA]</scope>
    <source>
        <strain evidence="10 11">YPD9-1</strain>
    </source>
</reference>
<keyword evidence="5" id="KW-0547">Nucleotide-binding</keyword>
<dbReference type="PROSITE" id="PS00794">
    <property type="entry name" value="HPPK"/>
    <property type="match status" value="1"/>
</dbReference>
<evidence type="ECO:0000256" key="7">
    <source>
        <dbReference type="ARBA" id="ARBA00022840"/>
    </source>
</evidence>
<keyword evidence="6" id="KW-0418">Kinase</keyword>
<dbReference type="PANTHER" id="PTHR43071:SF1">
    <property type="entry name" value="2-AMINO-4-HYDROXY-6-HYDROXYMETHYLDIHYDROPTERIDINE PYROPHOSPHOKINASE"/>
    <property type="match status" value="1"/>
</dbReference>
<sequence length="171" mass="19252">MTEATPNQAVTAYLALGSNIEDREAYLLQAIDRLHGHPHITVTAISGIYETEPVGYVDQSAFLNMVIEITTDLPAQELLTVMLAIEQQLGRTRDIRWGPRTIDLDMLMYGEEQIMTPDLIIPHPRMQERAFVLVPLSEVLSGRKQAAFEHINAQLMKLDGKEGITLWKKAQ</sequence>
<dbReference type="RefSeq" id="WP_235119433.1">
    <property type="nucleotide sequence ID" value="NZ_CP090978.1"/>
</dbReference>
<evidence type="ECO:0000256" key="8">
    <source>
        <dbReference type="ARBA" id="ARBA00022909"/>
    </source>
</evidence>
<accession>A0ABY3SGW5</accession>
<evidence type="ECO:0000256" key="4">
    <source>
        <dbReference type="ARBA" id="ARBA00022679"/>
    </source>
</evidence>
<name>A0ABY3SGW5_9BACL</name>
<evidence type="ECO:0000256" key="5">
    <source>
        <dbReference type="ARBA" id="ARBA00022741"/>
    </source>
</evidence>
<keyword evidence="7" id="KW-0067">ATP-binding</keyword>
<keyword evidence="11" id="KW-1185">Reference proteome</keyword>
<evidence type="ECO:0000256" key="3">
    <source>
        <dbReference type="ARBA" id="ARBA00013253"/>
    </source>
</evidence>
<dbReference type="EC" id="2.7.6.3" evidence="3"/>
<dbReference type="CDD" id="cd00483">
    <property type="entry name" value="HPPK"/>
    <property type="match status" value="1"/>
</dbReference>
<evidence type="ECO:0000259" key="9">
    <source>
        <dbReference type="PROSITE" id="PS00794"/>
    </source>
</evidence>
<organism evidence="10 11">
    <name type="scientific">Paenibacillus hexagrammi</name>
    <dbReference type="NCBI Taxonomy" id="2908839"/>
    <lineage>
        <taxon>Bacteria</taxon>
        <taxon>Bacillati</taxon>
        <taxon>Bacillota</taxon>
        <taxon>Bacilli</taxon>
        <taxon>Bacillales</taxon>
        <taxon>Paenibacillaceae</taxon>
        <taxon>Paenibacillus</taxon>
    </lineage>
</organism>
<dbReference type="InterPro" id="IPR000550">
    <property type="entry name" value="Hppk"/>
</dbReference>
<protein>
    <recommendedName>
        <fullName evidence="3">2-amino-4-hydroxy-6-hydroxymethyldihydropteridine diphosphokinase</fullName>
        <ecNumber evidence="3">2.7.6.3</ecNumber>
    </recommendedName>
</protein>
<dbReference type="NCBIfam" id="TIGR01498">
    <property type="entry name" value="folK"/>
    <property type="match status" value="1"/>
</dbReference>
<dbReference type="EMBL" id="CP090978">
    <property type="protein sequence ID" value="UJF33092.1"/>
    <property type="molecule type" value="Genomic_DNA"/>
</dbReference>
<dbReference type="PANTHER" id="PTHR43071">
    <property type="entry name" value="2-AMINO-4-HYDROXY-6-HYDROXYMETHYLDIHYDROPTERIDINE PYROPHOSPHOKINASE"/>
    <property type="match status" value="1"/>
</dbReference>
<keyword evidence="4 10" id="KW-0808">Transferase</keyword>
<evidence type="ECO:0000256" key="1">
    <source>
        <dbReference type="ARBA" id="ARBA00000198"/>
    </source>
</evidence>
<comment type="catalytic activity">
    <reaction evidence="1">
        <text>6-hydroxymethyl-7,8-dihydropterin + ATP = (7,8-dihydropterin-6-yl)methyl diphosphate + AMP + H(+)</text>
        <dbReference type="Rhea" id="RHEA:11412"/>
        <dbReference type="ChEBI" id="CHEBI:15378"/>
        <dbReference type="ChEBI" id="CHEBI:30616"/>
        <dbReference type="ChEBI" id="CHEBI:44841"/>
        <dbReference type="ChEBI" id="CHEBI:72950"/>
        <dbReference type="ChEBI" id="CHEBI:456215"/>
        <dbReference type="EC" id="2.7.6.3"/>
    </reaction>
</comment>